<dbReference type="AlphaFoldDB" id="A0AA41XGI8"/>
<protein>
    <submittedName>
        <fullName evidence="2">Uncharacterized protein</fullName>
    </submittedName>
</protein>
<feature type="transmembrane region" description="Helical" evidence="1">
    <location>
        <begin position="236"/>
        <end position="254"/>
    </location>
</feature>
<proteinExistence type="predicted"/>
<keyword evidence="1" id="KW-1133">Transmembrane helix</keyword>
<evidence type="ECO:0000256" key="1">
    <source>
        <dbReference type="SAM" id="Phobius"/>
    </source>
</evidence>
<keyword evidence="1" id="KW-0812">Transmembrane</keyword>
<keyword evidence="1" id="KW-0472">Membrane</keyword>
<evidence type="ECO:0000313" key="2">
    <source>
        <dbReference type="EMBL" id="MCS5727794.1"/>
    </source>
</evidence>
<reference evidence="2" key="1">
    <citation type="submission" date="2022-08" db="EMBL/GenBank/DDBJ databases">
        <authorList>
            <person name="Deng Y."/>
            <person name="Han X.-F."/>
            <person name="Zhang Y.-Q."/>
        </authorList>
    </citation>
    <scope>NUCLEOTIDE SEQUENCE</scope>
    <source>
        <strain evidence="2">CPCC 203407</strain>
    </source>
</reference>
<comment type="caution">
    <text evidence="2">The sequence shown here is derived from an EMBL/GenBank/DDBJ whole genome shotgun (WGS) entry which is preliminary data.</text>
</comment>
<dbReference type="EMBL" id="JANLCK010000014">
    <property type="protein sequence ID" value="MCS5727794.1"/>
    <property type="molecule type" value="Genomic_DNA"/>
</dbReference>
<feature type="transmembrane region" description="Helical" evidence="1">
    <location>
        <begin position="71"/>
        <end position="96"/>
    </location>
</feature>
<sequence>MARSGTAHLKPARDLVAEGEDHAAVRATFVKHALTRLPLIGSLVITINLFVQVRGDVGLAVAVAQNLTFGGLLVVVLLNLAVYIIIGVMVAAMPLVFDREYNFWTRVVGAAILLLLSAVLFNTASWLLLAGLALVFVVIGAIVLHGRTRPAPLVDAVSVRTALTNPTPPLDSGLRTIWAEGRAMLRIVSPTAPPVTVAETALDPVPAPKPFAEIADEWNARTTALHDPRAKSITRLAFAGIIGFVVLFGLNILTQPIRFAPLELVALDGGTARSGFVLLQGSGGVFVPNPFGTVEFITAADITARDLCEDVPRWWSISPIEALSPGAPSGVDCTGK</sequence>
<feature type="transmembrane region" description="Helical" evidence="1">
    <location>
        <begin position="103"/>
        <end position="120"/>
    </location>
</feature>
<organism evidence="2 3">
    <name type="scientific">Herbiconiux oxytropis</name>
    <dbReference type="NCBI Taxonomy" id="2970915"/>
    <lineage>
        <taxon>Bacteria</taxon>
        <taxon>Bacillati</taxon>
        <taxon>Actinomycetota</taxon>
        <taxon>Actinomycetes</taxon>
        <taxon>Micrococcales</taxon>
        <taxon>Microbacteriaceae</taxon>
        <taxon>Herbiconiux</taxon>
    </lineage>
</organism>
<dbReference type="RefSeq" id="WP_259530843.1">
    <property type="nucleotide sequence ID" value="NZ_JANLCK010000014.1"/>
</dbReference>
<dbReference type="Proteomes" id="UP001165587">
    <property type="component" value="Unassembled WGS sequence"/>
</dbReference>
<feature type="transmembrane region" description="Helical" evidence="1">
    <location>
        <begin position="126"/>
        <end position="144"/>
    </location>
</feature>
<keyword evidence="3" id="KW-1185">Reference proteome</keyword>
<feature type="transmembrane region" description="Helical" evidence="1">
    <location>
        <begin position="33"/>
        <end position="51"/>
    </location>
</feature>
<gene>
    <name evidence="2" type="ORF">N1028_18010</name>
</gene>
<name>A0AA41XGI8_9MICO</name>
<evidence type="ECO:0000313" key="3">
    <source>
        <dbReference type="Proteomes" id="UP001165587"/>
    </source>
</evidence>
<accession>A0AA41XGI8</accession>